<dbReference type="Proteomes" id="UP001549047">
    <property type="component" value="Unassembled WGS sequence"/>
</dbReference>
<proteinExistence type="predicted"/>
<reference evidence="1 2" key="1">
    <citation type="submission" date="2024-06" db="EMBL/GenBank/DDBJ databases">
        <title>Genomic Encyclopedia of Type Strains, Phase IV (KMG-IV): sequencing the most valuable type-strain genomes for metagenomic binning, comparative biology and taxonomic classification.</title>
        <authorList>
            <person name="Goeker M."/>
        </authorList>
    </citation>
    <scope>NUCLEOTIDE SEQUENCE [LARGE SCALE GENOMIC DNA]</scope>
    <source>
        <strain evidence="1 2">DSM 29780</strain>
    </source>
</reference>
<dbReference type="RefSeq" id="WP_354556463.1">
    <property type="nucleotide sequence ID" value="NZ_JBEPMB010000002.1"/>
</dbReference>
<dbReference type="Pfam" id="PF07345">
    <property type="entry name" value="ATPaseInh_sub_z"/>
    <property type="match status" value="1"/>
</dbReference>
<name>A0ABV2IZP1_9HYPH</name>
<gene>
    <name evidence="1" type="ORF">ABID16_002301</name>
</gene>
<dbReference type="EMBL" id="JBEPMB010000002">
    <property type="protein sequence ID" value="MET3613972.1"/>
    <property type="molecule type" value="Genomic_DNA"/>
</dbReference>
<dbReference type="InterPro" id="IPR009945">
    <property type="entry name" value="ATPase_inh_sub_z"/>
</dbReference>
<organism evidence="1 2">
    <name type="scientific">Rhizobium aquaticum</name>
    <dbReference type="NCBI Taxonomy" id="1549636"/>
    <lineage>
        <taxon>Bacteria</taxon>
        <taxon>Pseudomonadati</taxon>
        <taxon>Pseudomonadota</taxon>
        <taxon>Alphaproteobacteria</taxon>
        <taxon>Hyphomicrobiales</taxon>
        <taxon>Rhizobiaceae</taxon>
        <taxon>Rhizobium/Agrobacterium group</taxon>
        <taxon>Rhizobium</taxon>
    </lineage>
</organism>
<evidence type="ECO:0000313" key="2">
    <source>
        <dbReference type="Proteomes" id="UP001549047"/>
    </source>
</evidence>
<dbReference type="InterPro" id="IPR038293">
    <property type="entry name" value="ATPase_inh_sub_z_sf"/>
</dbReference>
<accession>A0ABV2IZP1</accession>
<sequence length="101" mass="11257">MNALKMRAEASELSYAREREFQFRVDTQSKMQLALWAAEKLGHVDPNAYADELVTEDIIKRGGAIERLNRDFAEAGISVEGDEILSRLSAVLRQVSADMAA</sequence>
<keyword evidence="2" id="KW-1185">Reference proteome</keyword>
<evidence type="ECO:0008006" key="3">
    <source>
        <dbReference type="Google" id="ProtNLM"/>
    </source>
</evidence>
<dbReference type="Gene3D" id="1.10.790.20">
    <property type="entry name" value="Domain of unknown function DUF1476"/>
    <property type="match status" value="1"/>
</dbReference>
<evidence type="ECO:0000313" key="1">
    <source>
        <dbReference type="EMBL" id="MET3613972.1"/>
    </source>
</evidence>
<protein>
    <recommendedName>
        <fullName evidence="3">DUF1476 domain-containing protein</fullName>
    </recommendedName>
</protein>
<comment type="caution">
    <text evidence="1">The sequence shown here is derived from an EMBL/GenBank/DDBJ whole genome shotgun (WGS) entry which is preliminary data.</text>
</comment>